<dbReference type="AlphaFoldDB" id="A0A8J3HU10"/>
<evidence type="ECO:0000256" key="7">
    <source>
        <dbReference type="RuleBase" id="RU003797"/>
    </source>
</evidence>
<evidence type="ECO:0000256" key="5">
    <source>
        <dbReference type="ARBA" id="ARBA00022833"/>
    </source>
</evidence>
<keyword evidence="10" id="KW-1185">Reference proteome</keyword>
<gene>
    <name evidence="9" type="ORF">KSX_21450</name>
</gene>
<dbReference type="Proteomes" id="UP000612362">
    <property type="component" value="Unassembled WGS sequence"/>
</dbReference>
<dbReference type="InterPro" id="IPR001405">
    <property type="entry name" value="UPF0758"/>
</dbReference>
<dbReference type="CDD" id="cd08071">
    <property type="entry name" value="MPN_DUF2466"/>
    <property type="match status" value="1"/>
</dbReference>
<dbReference type="Gene3D" id="3.40.140.10">
    <property type="entry name" value="Cytidine Deaminase, domain 2"/>
    <property type="match status" value="1"/>
</dbReference>
<dbReference type="PANTHER" id="PTHR30471">
    <property type="entry name" value="DNA REPAIR PROTEIN RADC"/>
    <property type="match status" value="1"/>
</dbReference>
<dbReference type="NCBIfam" id="NF000642">
    <property type="entry name" value="PRK00024.1"/>
    <property type="match status" value="1"/>
</dbReference>
<evidence type="ECO:0000313" key="9">
    <source>
        <dbReference type="EMBL" id="GHO43982.1"/>
    </source>
</evidence>
<dbReference type="EMBL" id="BNJF01000001">
    <property type="protein sequence ID" value="GHO43982.1"/>
    <property type="molecule type" value="Genomic_DNA"/>
</dbReference>
<evidence type="ECO:0000256" key="4">
    <source>
        <dbReference type="ARBA" id="ARBA00022801"/>
    </source>
</evidence>
<dbReference type="InterPro" id="IPR020891">
    <property type="entry name" value="UPF0758_CS"/>
</dbReference>
<keyword evidence="4" id="KW-0378">Hydrolase</keyword>
<comment type="similarity">
    <text evidence="1 7">Belongs to the UPF0758 family.</text>
</comment>
<dbReference type="RefSeq" id="WP_220193419.1">
    <property type="nucleotide sequence ID" value="NZ_BNJF01000001.1"/>
</dbReference>
<dbReference type="InterPro" id="IPR037518">
    <property type="entry name" value="MPN"/>
</dbReference>
<dbReference type="SUPFAM" id="SSF102712">
    <property type="entry name" value="JAB1/MPN domain"/>
    <property type="match status" value="1"/>
</dbReference>
<keyword evidence="5" id="KW-0862">Zinc</keyword>
<evidence type="ECO:0000313" key="10">
    <source>
        <dbReference type="Proteomes" id="UP000612362"/>
    </source>
</evidence>
<dbReference type="PROSITE" id="PS50249">
    <property type="entry name" value="MPN"/>
    <property type="match status" value="1"/>
</dbReference>
<dbReference type="InterPro" id="IPR025657">
    <property type="entry name" value="RadC_JAB"/>
</dbReference>
<dbReference type="GO" id="GO:0046872">
    <property type="term" value="F:metal ion binding"/>
    <property type="evidence" value="ECO:0007669"/>
    <property type="project" value="UniProtKB-KW"/>
</dbReference>
<keyword evidence="2" id="KW-0645">Protease</keyword>
<dbReference type="NCBIfam" id="TIGR00608">
    <property type="entry name" value="radc"/>
    <property type="match status" value="1"/>
</dbReference>
<dbReference type="GO" id="GO:0008237">
    <property type="term" value="F:metallopeptidase activity"/>
    <property type="evidence" value="ECO:0007669"/>
    <property type="project" value="UniProtKB-KW"/>
</dbReference>
<dbReference type="PROSITE" id="PS01302">
    <property type="entry name" value="UPF0758"/>
    <property type="match status" value="1"/>
</dbReference>
<dbReference type="GO" id="GO:0006508">
    <property type="term" value="P:proteolysis"/>
    <property type="evidence" value="ECO:0007669"/>
    <property type="project" value="UniProtKB-KW"/>
</dbReference>
<dbReference type="Pfam" id="PF04002">
    <property type="entry name" value="RadC"/>
    <property type="match status" value="1"/>
</dbReference>
<evidence type="ECO:0000256" key="1">
    <source>
        <dbReference type="ARBA" id="ARBA00010243"/>
    </source>
</evidence>
<dbReference type="InterPro" id="IPR046778">
    <property type="entry name" value="UPF0758_N"/>
</dbReference>
<evidence type="ECO:0000256" key="6">
    <source>
        <dbReference type="ARBA" id="ARBA00023049"/>
    </source>
</evidence>
<name>A0A8J3HU10_9CHLR</name>
<proteinExistence type="inferred from homology"/>
<reference evidence="9" key="1">
    <citation type="submission" date="2020-10" db="EMBL/GenBank/DDBJ databases">
        <title>Taxonomic study of unclassified bacteria belonging to the class Ktedonobacteria.</title>
        <authorList>
            <person name="Yabe S."/>
            <person name="Wang C.M."/>
            <person name="Zheng Y."/>
            <person name="Sakai Y."/>
            <person name="Cavaletti L."/>
            <person name="Monciardini P."/>
            <person name="Donadio S."/>
        </authorList>
    </citation>
    <scope>NUCLEOTIDE SEQUENCE</scope>
    <source>
        <strain evidence="9">SOSP1-1</strain>
    </source>
</reference>
<dbReference type="SUPFAM" id="SSF47781">
    <property type="entry name" value="RuvA domain 2-like"/>
    <property type="match status" value="1"/>
</dbReference>
<feature type="domain" description="MPN" evidence="8">
    <location>
        <begin position="121"/>
        <end position="243"/>
    </location>
</feature>
<comment type="caution">
    <text evidence="9">The sequence shown here is derived from an EMBL/GenBank/DDBJ whole genome shotgun (WGS) entry which is preliminary data.</text>
</comment>
<dbReference type="Pfam" id="PF20582">
    <property type="entry name" value="UPF0758_N"/>
    <property type="match status" value="1"/>
</dbReference>
<protein>
    <submittedName>
        <fullName evidence="9">UPF0758 protein</fullName>
    </submittedName>
</protein>
<evidence type="ECO:0000256" key="2">
    <source>
        <dbReference type="ARBA" id="ARBA00022670"/>
    </source>
</evidence>
<keyword evidence="3" id="KW-0479">Metal-binding</keyword>
<dbReference type="PANTHER" id="PTHR30471:SF3">
    <property type="entry name" value="UPF0758 PROTEIN YEES-RELATED"/>
    <property type="match status" value="1"/>
</dbReference>
<evidence type="ECO:0000259" key="8">
    <source>
        <dbReference type="PROSITE" id="PS50249"/>
    </source>
</evidence>
<organism evidence="9 10">
    <name type="scientific">Ktedonospora formicarum</name>
    <dbReference type="NCBI Taxonomy" id="2778364"/>
    <lineage>
        <taxon>Bacteria</taxon>
        <taxon>Bacillati</taxon>
        <taxon>Chloroflexota</taxon>
        <taxon>Ktedonobacteria</taxon>
        <taxon>Ktedonobacterales</taxon>
        <taxon>Ktedonobacteraceae</taxon>
        <taxon>Ktedonospora</taxon>
    </lineage>
</organism>
<accession>A0A8J3HU10</accession>
<keyword evidence="6" id="KW-0482">Metalloprotease</keyword>
<evidence type="ECO:0000256" key="3">
    <source>
        <dbReference type="ARBA" id="ARBA00022723"/>
    </source>
</evidence>
<sequence>MRQRTYEDDEQYPAQLEYHATVHDLPNDERPRERLQKQGADTLSNADLLAIILRTGTVRDNVMEMAGKLLAKYGGLGGLMTASFHQLSNEYGLGLAKAAQLKAALELGKRLSMLQLDQKYQIRSADDAANLVRMDMMYLDHEEMHILVLDTKNRVVEHTKRYKGTVNSSVLRSSEIFRPAIVRNCPHVIICHNHPSGDPTPSPEDIDVTRQLVKAGHLLDIELLDHIVIGNPRYTSLKEQLRW</sequence>
<dbReference type="InterPro" id="IPR010994">
    <property type="entry name" value="RuvA_2-like"/>
</dbReference>